<keyword evidence="3" id="KW-1185">Reference proteome</keyword>
<organism evidence="2 3">
    <name type="scientific">Candidatus Mycobacterium methanotrophicum</name>
    <dbReference type="NCBI Taxonomy" id="2943498"/>
    <lineage>
        <taxon>Bacteria</taxon>
        <taxon>Bacillati</taxon>
        <taxon>Actinomycetota</taxon>
        <taxon>Actinomycetes</taxon>
        <taxon>Mycobacteriales</taxon>
        <taxon>Mycobacteriaceae</taxon>
        <taxon>Mycobacterium</taxon>
    </lineage>
</organism>
<dbReference type="InterPro" id="IPR013968">
    <property type="entry name" value="PKS_KR"/>
</dbReference>
<evidence type="ECO:0000313" key="2">
    <source>
        <dbReference type="EMBL" id="UQX13139.1"/>
    </source>
</evidence>
<dbReference type="SUPFAM" id="SSF51735">
    <property type="entry name" value="NAD(P)-binding Rossmann-fold domains"/>
    <property type="match status" value="1"/>
</dbReference>
<dbReference type="InterPro" id="IPR036291">
    <property type="entry name" value="NAD(P)-bd_dom_sf"/>
</dbReference>
<dbReference type="Proteomes" id="UP001056610">
    <property type="component" value="Chromosome"/>
</dbReference>
<dbReference type="InterPro" id="IPR036736">
    <property type="entry name" value="ACP-like_sf"/>
</dbReference>
<evidence type="ECO:0000313" key="3">
    <source>
        <dbReference type="Proteomes" id="UP001056610"/>
    </source>
</evidence>
<sequence>MAVVARRGERRRAGAPPPIRGVIHAAGITDAQLPTEISDSRLRRTMWPKIAGAQVLHEAFPPGMSVRRSTEQFVGIELSATMLFNHPTVASLAGYLAKKPLPREGPQDDVDMLSDSTSSVLNELFDSVESAPAGSERGI</sequence>
<gene>
    <name evidence="2" type="ORF">M5I08_15215</name>
</gene>
<dbReference type="Gene3D" id="3.40.50.720">
    <property type="entry name" value="NAD(P)-binding Rossmann-like Domain"/>
    <property type="match status" value="1"/>
</dbReference>
<evidence type="ECO:0000259" key="1">
    <source>
        <dbReference type="Pfam" id="PF08659"/>
    </source>
</evidence>
<dbReference type="SUPFAM" id="SSF47336">
    <property type="entry name" value="ACP-like"/>
    <property type="match status" value="1"/>
</dbReference>
<proteinExistence type="predicted"/>
<accession>A0ABY4QQH3</accession>
<feature type="domain" description="Ketoreductase (KR)" evidence="1">
    <location>
        <begin position="15"/>
        <end position="62"/>
    </location>
</feature>
<name>A0ABY4QQH3_9MYCO</name>
<dbReference type="EMBL" id="CP097320">
    <property type="protein sequence ID" value="UQX13139.1"/>
    <property type="molecule type" value="Genomic_DNA"/>
</dbReference>
<dbReference type="Pfam" id="PF08659">
    <property type="entry name" value="KR"/>
    <property type="match status" value="1"/>
</dbReference>
<reference evidence="2" key="1">
    <citation type="submission" date="2022-05" db="EMBL/GenBank/DDBJ databases">
        <title>A methanotrophic Mycobacterium dominates a cave microbial ecosystem.</title>
        <authorList>
            <person name="Van Spanning R.J.M."/>
            <person name="Guan Q."/>
            <person name="Melkonian C."/>
            <person name="Gallant J."/>
            <person name="Polerecky L."/>
            <person name="Flot J.-F."/>
            <person name="Brandt B.W."/>
            <person name="Braster M."/>
            <person name="Iturbe Espinoza P."/>
            <person name="Aerts J."/>
            <person name="Meima-Franke M."/>
            <person name="Piersma S.R."/>
            <person name="Bunduc C."/>
            <person name="Ummels R."/>
            <person name="Pain A."/>
            <person name="Fleming E.J."/>
            <person name="van der Wel N."/>
            <person name="Gherman V.D."/>
            <person name="Sarbu S.M."/>
            <person name="Bodelier P.L.E."/>
            <person name="Bitter W."/>
        </authorList>
    </citation>
    <scope>NUCLEOTIDE SEQUENCE</scope>
    <source>
        <strain evidence="2">Sulfur Cave</strain>
    </source>
</reference>
<protein>
    <submittedName>
        <fullName evidence="2">Beta-ketoacyl reductase</fullName>
    </submittedName>
</protein>